<dbReference type="PANTHER" id="PTHR43767">
    <property type="entry name" value="LONG-CHAIN-FATTY-ACID--COA LIGASE"/>
    <property type="match status" value="1"/>
</dbReference>
<dbReference type="Proteomes" id="UP000295301">
    <property type="component" value="Unassembled WGS sequence"/>
</dbReference>
<accession>A0A4R5V1N3</accession>
<keyword evidence="4" id="KW-1185">Reference proteome</keyword>
<evidence type="ECO:0000313" key="3">
    <source>
        <dbReference type="EMBL" id="TDK45708.1"/>
    </source>
</evidence>
<evidence type="ECO:0000259" key="2">
    <source>
        <dbReference type="Pfam" id="PF13193"/>
    </source>
</evidence>
<dbReference type="InterPro" id="IPR020845">
    <property type="entry name" value="AMP-binding_CS"/>
</dbReference>
<dbReference type="SUPFAM" id="SSF56801">
    <property type="entry name" value="Acetyl-CoA synthetase-like"/>
    <property type="match status" value="1"/>
</dbReference>
<keyword evidence="3" id="KW-0436">Ligase</keyword>
<feature type="domain" description="AMP-binding enzyme C-terminal" evidence="2">
    <location>
        <begin position="415"/>
        <end position="492"/>
    </location>
</feature>
<dbReference type="InterPro" id="IPR050237">
    <property type="entry name" value="ATP-dep_AMP-bd_enzyme"/>
</dbReference>
<dbReference type="InterPro" id="IPR025110">
    <property type="entry name" value="AMP-bd_C"/>
</dbReference>
<dbReference type="Pfam" id="PF00501">
    <property type="entry name" value="AMP-binding"/>
    <property type="match status" value="1"/>
</dbReference>
<dbReference type="EMBL" id="SMUV01000068">
    <property type="protein sequence ID" value="TDK45708.1"/>
    <property type="molecule type" value="Genomic_DNA"/>
</dbReference>
<protein>
    <submittedName>
        <fullName evidence="3">Long-chain fatty acid--CoA ligase</fullName>
    </submittedName>
</protein>
<sequence length="517" mass="54479">MTLAYLLATSARLHPGRPAISVGNEVRLDYAGLARSAAGIATYLAVRGLMPGDRVMLAMKNNDRYFTYLFGCWWGGFVAAPLNATLHPREMAGIVADLAPRLAICDPGIADGLGPLCPDLPILEHGSTEAARAEAADPAPLADCLLNDTAWIFFTSGTTGAPKGACLSHANLLAMSTAYLADVDSVGSGDCLLHLAATSHASGLFGLSFIARGAEHVLMPSGGYEAGAMRDILQARRAVSFFAPTPLLARMRRDGIGDLADGHIRTVLTGAGPVLAQDVRDAVETFGPRLWNGYGQGETPCTITAMAKAAIAEAVAADDDAALVSVGIPRSATAVRLLDPGGREVPQGEAGEVCVRGPTVMSGYLNRPEATRETLRDGWLHTGDTARFDVAGRLILLDRLKDVIISGGMNVYAREVEDVLSRHPGVLEVAVIGRPDPEWGEEVVALIVPAPEAAGDNLAESLDAMCLDRLARFKRPKAYQMRQTLPRNAAGKVIKSLLKKDISAGSLGNQNCSTILS</sequence>
<dbReference type="InterPro" id="IPR045851">
    <property type="entry name" value="AMP-bd_C_sf"/>
</dbReference>
<reference evidence="3 4" key="1">
    <citation type="submission" date="2019-03" db="EMBL/GenBank/DDBJ databases">
        <title>Ruegeria lutea sp. nov., a novel strain, isolated from marine sediment, the Masan Bay, South Korea.</title>
        <authorList>
            <person name="Kim J."/>
            <person name="Kim D.-Y."/>
            <person name="Lee S.-S."/>
        </authorList>
    </citation>
    <scope>NUCLEOTIDE SEQUENCE [LARGE SCALE GENOMIC DNA]</scope>
    <source>
        <strain evidence="3 4">318-1</strain>
    </source>
</reference>
<feature type="domain" description="AMP-dependent synthetase/ligase" evidence="1">
    <location>
        <begin position="9"/>
        <end position="365"/>
    </location>
</feature>
<proteinExistence type="predicted"/>
<dbReference type="PROSITE" id="PS00455">
    <property type="entry name" value="AMP_BINDING"/>
    <property type="match status" value="1"/>
</dbReference>
<comment type="caution">
    <text evidence="3">The sequence shown here is derived from an EMBL/GenBank/DDBJ whole genome shotgun (WGS) entry which is preliminary data.</text>
</comment>
<dbReference type="PANTHER" id="PTHR43767:SF7">
    <property type="entry name" value="MEDIUM_LONG-CHAIN-FATTY-ACID--COA LIGASE FADD8"/>
    <property type="match status" value="1"/>
</dbReference>
<evidence type="ECO:0000259" key="1">
    <source>
        <dbReference type="Pfam" id="PF00501"/>
    </source>
</evidence>
<dbReference type="RefSeq" id="WP_133360323.1">
    <property type="nucleotide sequence ID" value="NZ_SMUV01000068.1"/>
</dbReference>
<dbReference type="OrthoDB" id="9803968at2"/>
<dbReference type="GO" id="GO:0016877">
    <property type="term" value="F:ligase activity, forming carbon-sulfur bonds"/>
    <property type="evidence" value="ECO:0007669"/>
    <property type="project" value="UniProtKB-ARBA"/>
</dbReference>
<organism evidence="3 4">
    <name type="scientific">Antarcticimicrobium luteum</name>
    <dbReference type="NCBI Taxonomy" id="2547397"/>
    <lineage>
        <taxon>Bacteria</taxon>
        <taxon>Pseudomonadati</taxon>
        <taxon>Pseudomonadota</taxon>
        <taxon>Alphaproteobacteria</taxon>
        <taxon>Rhodobacterales</taxon>
        <taxon>Paracoccaceae</taxon>
        <taxon>Antarcticimicrobium</taxon>
    </lineage>
</organism>
<gene>
    <name evidence="3" type="ORF">E1832_13690</name>
</gene>
<dbReference type="Gene3D" id="3.30.300.30">
    <property type="match status" value="1"/>
</dbReference>
<dbReference type="AlphaFoldDB" id="A0A4R5V1N3"/>
<dbReference type="Pfam" id="PF13193">
    <property type="entry name" value="AMP-binding_C"/>
    <property type="match status" value="1"/>
</dbReference>
<evidence type="ECO:0000313" key="4">
    <source>
        <dbReference type="Proteomes" id="UP000295301"/>
    </source>
</evidence>
<name>A0A4R5V1N3_9RHOB</name>
<dbReference type="InterPro" id="IPR000873">
    <property type="entry name" value="AMP-dep_synth/lig_dom"/>
</dbReference>
<dbReference type="Gene3D" id="3.40.50.12780">
    <property type="entry name" value="N-terminal domain of ligase-like"/>
    <property type="match status" value="1"/>
</dbReference>
<dbReference type="InterPro" id="IPR042099">
    <property type="entry name" value="ANL_N_sf"/>
</dbReference>